<keyword evidence="3" id="KW-1185">Reference proteome</keyword>
<evidence type="ECO:0000256" key="1">
    <source>
        <dbReference type="SAM" id="MobiDB-lite"/>
    </source>
</evidence>
<comment type="caution">
    <text evidence="2">The sequence shown here is derived from an EMBL/GenBank/DDBJ whole genome shotgun (WGS) entry which is preliminary data.</text>
</comment>
<dbReference type="EMBL" id="JAXOVC010000010">
    <property type="protein sequence ID" value="KAK4496545.1"/>
    <property type="molecule type" value="Genomic_DNA"/>
</dbReference>
<reference evidence="2 3" key="1">
    <citation type="journal article" date="2023" name="G3 (Bethesda)">
        <title>A chromosome-level genome assembly of Zasmidium syzygii isolated from banana leaves.</title>
        <authorList>
            <person name="van Westerhoven A.C."/>
            <person name="Mehrabi R."/>
            <person name="Talebi R."/>
            <person name="Steentjes M.B.F."/>
            <person name="Corcolon B."/>
            <person name="Chong P.A."/>
            <person name="Kema G.H.J."/>
            <person name="Seidl M.F."/>
        </authorList>
    </citation>
    <scope>NUCLEOTIDE SEQUENCE [LARGE SCALE GENOMIC DNA]</scope>
    <source>
        <strain evidence="2 3">P124</strain>
    </source>
</reference>
<proteinExistence type="predicted"/>
<protein>
    <submittedName>
        <fullName evidence="2">Uncharacterized protein</fullName>
    </submittedName>
</protein>
<dbReference type="Proteomes" id="UP001305779">
    <property type="component" value="Unassembled WGS sequence"/>
</dbReference>
<accession>A0ABR0E5A2</accession>
<name>A0ABR0E5A2_ZASCE</name>
<feature type="region of interest" description="Disordered" evidence="1">
    <location>
        <begin position="98"/>
        <end position="120"/>
    </location>
</feature>
<organism evidence="2 3">
    <name type="scientific">Zasmidium cellare</name>
    <name type="common">Wine cellar mold</name>
    <name type="synonym">Racodium cellare</name>
    <dbReference type="NCBI Taxonomy" id="395010"/>
    <lineage>
        <taxon>Eukaryota</taxon>
        <taxon>Fungi</taxon>
        <taxon>Dikarya</taxon>
        <taxon>Ascomycota</taxon>
        <taxon>Pezizomycotina</taxon>
        <taxon>Dothideomycetes</taxon>
        <taxon>Dothideomycetidae</taxon>
        <taxon>Mycosphaerellales</taxon>
        <taxon>Mycosphaerellaceae</taxon>
        <taxon>Zasmidium</taxon>
    </lineage>
</organism>
<gene>
    <name evidence="2" type="ORF">PRZ48_012525</name>
</gene>
<evidence type="ECO:0000313" key="2">
    <source>
        <dbReference type="EMBL" id="KAK4496545.1"/>
    </source>
</evidence>
<evidence type="ECO:0000313" key="3">
    <source>
        <dbReference type="Proteomes" id="UP001305779"/>
    </source>
</evidence>
<sequence length="187" mass="20713">MRELGIVHNTTGREEFLIDPPTEMEVHVVVRVYDQDQESGDVGHIVARVQVMPCAVGALLPIAEAMVNSAVAQWPDEPGTWFLERENEEAVAVLVTAGQLEEGQSPDSTNPSTRPPRHCTPITRQERHLSLGELPVYTGSDEFWFEAKGADASYLDSYKSQPSTSTIPTEQAIFEEARKRPGFAARH</sequence>